<dbReference type="Gene3D" id="3.40.50.150">
    <property type="entry name" value="Vaccinia Virus protein VP39"/>
    <property type="match status" value="2"/>
</dbReference>
<dbReference type="Pfam" id="PF03492">
    <property type="entry name" value="Methyltransf_7"/>
    <property type="match status" value="1"/>
</dbReference>
<dbReference type="SUPFAM" id="SSF53335">
    <property type="entry name" value="S-adenosyl-L-methionine-dependent methyltransferases"/>
    <property type="match status" value="1"/>
</dbReference>
<name>A0A803M3Q0_CHEQI</name>
<dbReference type="PANTHER" id="PTHR31009">
    <property type="entry name" value="S-ADENOSYL-L-METHIONINE:CARBOXYL METHYLTRANSFERASE FAMILY PROTEIN"/>
    <property type="match status" value="1"/>
</dbReference>
<keyword evidence="4" id="KW-0460">Magnesium</keyword>
<keyword evidence="6" id="KW-1185">Reference proteome</keyword>
<keyword evidence="1" id="KW-0489">Methyltransferase</keyword>
<evidence type="ECO:0000256" key="4">
    <source>
        <dbReference type="ARBA" id="ARBA00022842"/>
    </source>
</evidence>
<dbReference type="GO" id="GO:0046872">
    <property type="term" value="F:metal ion binding"/>
    <property type="evidence" value="ECO:0007669"/>
    <property type="project" value="UniProtKB-KW"/>
</dbReference>
<evidence type="ECO:0000256" key="2">
    <source>
        <dbReference type="ARBA" id="ARBA00022679"/>
    </source>
</evidence>
<dbReference type="AlphaFoldDB" id="A0A803M3Q0"/>
<evidence type="ECO:0000256" key="1">
    <source>
        <dbReference type="ARBA" id="ARBA00022603"/>
    </source>
</evidence>
<dbReference type="InterPro" id="IPR042086">
    <property type="entry name" value="MeTrfase_capping"/>
</dbReference>
<reference evidence="5" key="1">
    <citation type="journal article" date="2017" name="Nature">
        <title>The genome of Chenopodium quinoa.</title>
        <authorList>
            <person name="Jarvis D.E."/>
            <person name="Ho Y.S."/>
            <person name="Lightfoot D.J."/>
            <person name="Schmoeckel S.M."/>
            <person name="Li B."/>
            <person name="Borm T.J.A."/>
            <person name="Ohyanagi H."/>
            <person name="Mineta K."/>
            <person name="Michell C.T."/>
            <person name="Saber N."/>
            <person name="Kharbatia N.M."/>
            <person name="Rupper R.R."/>
            <person name="Sharp A.R."/>
            <person name="Dally N."/>
            <person name="Boughton B.A."/>
            <person name="Woo Y.H."/>
            <person name="Gao G."/>
            <person name="Schijlen E.G.W.M."/>
            <person name="Guo X."/>
            <person name="Momin A.A."/>
            <person name="Negrao S."/>
            <person name="Al-Babili S."/>
            <person name="Gehring C."/>
            <person name="Roessner U."/>
            <person name="Jung C."/>
            <person name="Murphy K."/>
            <person name="Arold S.T."/>
            <person name="Gojobori T."/>
            <person name="van der Linden C.G."/>
            <person name="van Loo E.N."/>
            <person name="Jellen E.N."/>
            <person name="Maughan P.J."/>
            <person name="Tester M."/>
        </authorList>
    </citation>
    <scope>NUCLEOTIDE SEQUENCE [LARGE SCALE GENOMIC DNA]</scope>
    <source>
        <strain evidence="5">cv. PI 614886</strain>
    </source>
</reference>
<dbReference type="Gene3D" id="1.10.1200.270">
    <property type="entry name" value="Methyltransferase, alpha-helical capping domain"/>
    <property type="match status" value="2"/>
</dbReference>
<dbReference type="InterPro" id="IPR005299">
    <property type="entry name" value="MeTrfase_7"/>
</dbReference>
<organism evidence="5 6">
    <name type="scientific">Chenopodium quinoa</name>
    <name type="common">Quinoa</name>
    <dbReference type="NCBI Taxonomy" id="63459"/>
    <lineage>
        <taxon>Eukaryota</taxon>
        <taxon>Viridiplantae</taxon>
        <taxon>Streptophyta</taxon>
        <taxon>Embryophyta</taxon>
        <taxon>Tracheophyta</taxon>
        <taxon>Spermatophyta</taxon>
        <taxon>Magnoliopsida</taxon>
        <taxon>eudicotyledons</taxon>
        <taxon>Gunneridae</taxon>
        <taxon>Pentapetalae</taxon>
        <taxon>Caryophyllales</taxon>
        <taxon>Chenopodiaceae</taxon>
        <taxon>Chenopodioideae</taxon>
        <taxon>Atripliceae</taxon>
        <taxon>Chenopodium</taxon>
    </lineage>
</organism>
<dbReference type="Proteomes" id="UP000596660">
    <property type="component" value="Unplaced"/>
</dbReference>
<evidence type="ECO:0000313" key="6">
    <source>
        <dbReference type="Proteomes" id="UP000596660"/>
    </source>
</evidence>
<protein>
    <submittedName>
        <fullName evidence="5">Uncharacterized protein</fullName>
    </submittedName>
</protein>
<keyword evidence="2" id="KW-0808">Transferase</keyword>
<dbReference type="GO" id="GO:0008168">
    <property type="term" value="F:methyltransferase activity"/>
    <property type="evidence" value="ECO:0007669"/>
    <property type="project" value="UniProtKB-KW"/>
</dbReference>
<dbReference type="InterPro" id="IPR029063">
    <property type="entry name" value="SAM-dependent_MTases_sf"/>
</dbReference>
<proteinExistence type="predicted"/>
<sequence length="295" mass="33336">MGLQEFLHMNEGDGELSYSQNSFVQKAASLMGQPMLERAIQSVITEVKSPSKVIKVADLGCGVGPVPLAVVKLVIENVQRKCEELKWKDNDAPSELYSGEGIPTNKGNIYISKSSPKIVAKAYMAQFQQDFTQFLICRSEEVYSNGRMLLTLRGWPISSDAATWQPWELEIMAQAITKLVSQGLIKEEKLDTFDIPYFGPNEDDIESIVHNQGSFVIENVNTMAQHVAHEIEDNWERAKVISKFVRSFTESLISRHFGEDVLELLYEKFTQFTCEHLAKGKLIEHHSVIILLKKI</sequence>
<evidence type="ECO:0000313" key="5">
    <source>
        <dbReference type="EnsemblPlants" id="AUR62022849-RA:cds"/>
    </source>
</evidence>
<reference evidence="5" key="2">
    <citation type="submission" date="2021-03" db="UniProtKB">
        <authorList>
            <consortium name="EnsemblPlants"/>
        </authorList>
    </citation>
    <scope>IDENTIFICATION</scope>
</reference>
<dbReference type="Gramene" id="AUR62022849-RA">
    <property type="protein sequence ID" value="AUR62022849-RA:cds"/>
    <property type="gene ID" value="AUR62022849"/>
</dbReference>
<evidence type="ECO:0000256" key="3">
    <source>
        <dbReference type="ARBA" id="ARBA00022723"/>
    </source>
</evidence>
<dbReference type="GO" id="GO:0032259">
    <property type="term" value="P:methylation"/>
    <property type="evidence" value="ECO:0007669"/>
    <property type="project" value="UniProtKB-KW"/>
</dbReference>
<dbReference type="EnsemblPlants" id="AUR62022849-RA">
    <property type="protein sequence ID" value="AUR62022849-RA:cds"/>
    <property type="gene ID" value="AUR62022849"/>
</dbReference>
<accession>A0A803M3Q0</accession>
<keyword evidence="3" id="KW-0479">Metal-binding</keyword>